<dbReference type="AlphaFoldDB" id="A0A212DIV3"/>
<dbReference type="EMBL" id="MKHE01000001">
    <property type="protein sequence ID" value="OWK18183.1"/>
    <property type="molecule type" value="Genomic_DNA"/>
</dbReference>
<sequence length="316" mass="34531">MSSKPQSHSLGTSGKSEVDDLFVAERQFAKEQHADGTLKEQLLVHQLSLTEKSTQEDWPHFPRCRTASLGVQADSGTQNPENIKACHPVEAQMPFRTGTGDISTCYSPRTSTESSAPRDSVALNSVARDSALAFQESQASDILVMDHMIMTPEMPPSEPEGGLDESGEHFFDAREAHSDDNPSEGTYLILDGYDPVQESSTDDEVASSFPLQPGAGIPSLDSGHQQQPSPQNAHSDGAVSPFTPEFLVQQRWGAMEDSRFEIQSPSACADSHSQIMEYIHKIEADLEHLKKVEESYTILCQRLAGSALTDKHSDKS</sequence>
<feature type="compositionally biased region" description="Polar residues" evidence="1">
    <location>
        <begin position="222"/>
        <end position="234"/>
    </location>
</feature>
<feature type="region of interest" description="Disordered" evidence="1">
    <location>
        <begin position="194"/>
        <end position="240"/>
    </location>
</feature>
<reference evidence="2 3" key="1">
    <citation type="journal article" date="2018" name="Mol. Genet. Genomics">
        <title>The red deer Cervus elaphus genome CerEla1.0: sequencing, annotating, genes, and chromosomes.</title>
        <authorList>
            <person name="Bana N.A."/>
            <person name="Nyiri A."/>
            <person name="Nagy J."/>
            <person name="Frank K."/>
            <person name="Nagy T."/>
            <person name="Steger V."/>
            <person name="Schiller M."/>
            <person name="Lakatos P."/>
            <person name="Sugar L."/>
            <person name="Horn P."/>
            <person name="Barta E."/>
            <person name="Orosz L."/>
        </authorList>
    </citation>
    <scope>NUCLEOTIDE SEQUENCE [LARGE SCALE GENOMIC DNA]</scope>
    <source>
        <strain evidence="2">Hungarian</strain>
    </source>
</reference>
<gene>
    <name evidence="2" type="ORF">Celaphus_00009020</name>
</gene>
<dbReference type="OrthoDB" id="9428777at2759"/>
<accession>A0A212DIV3</accession>
<name>A0A212DIV3_CEREH</name>
<evidence type="ECO:0000313" key="2">
    <source>
        <dbReference type="EMBL" id="OWK18183.1"/>
    </source>
</evidence>
<proteinExistence type="predicted"/>
<dbReference type="Proteomes" id="UP000242450">
    <property type="component" value="Chromosome 1"/>
</dbReference>
<evidence type="ECO:0000256" key="1">
    <source>
        <dbReference type="SAM" id="MobiDB-lite"/>
    </source>
</evidence>
<keyword evidence="3" id="KW-1185">Reference proteome</keyword>
<evidence type="ECO:0000313" key="3">
    <source>
        <dbReference type="Proteomes" id="UP000242450"/>
    </source>
</evidence>
<protein>
    <submittedName>
        <fullName evidence="2">ARHGEF12</fullName>
    </submittedName>
</protein>
<organism evidence="2 3">
    <name type="scientific">Cervus elaphus hippelaphus</name>
    <name type="common">European red deer</name>
    <dbReference type="NCBI Taxonomy" id="46360"/>
    <lineage>
        <taxon>Eukaryota</taxon>
        <taxon>Metazoa</taxon>
        <taxon>Chordata</taxon>
        <taxon>Craniata</taxon>
        <taxon>Vertebrata</taxon>
        <taxon>Euteleostomi</taxon>
        <taxon>Mammalia</taxon>
        <taxon>Eutheria</taxon>
        <taxon>Laurasiatheria</taxon>
        <taxon>Artiodactyla</taxon>
        <taxon>Ruminantia</taxon>
        <taxon>Pecora</taxon>
        <taxon>Cervidae</taxon>
        <taxon>Cervinae</taxon>
        <taxon>Cervus</taxon>
    </lineage>
</organism>
<comment type="caution">
    <text evidence="2">The sequence shown here is derived from an EMBL/GenBank/DDBJ whole genome shotgun (WGS) entry which is preliminary data.</text>
</comment>